<name>A0A7W8UNH0_9HYPH</name>
<evidence type="ECO:0000313" key="1">
    <source>
        <dbReference type="EMBL" id="MBB5560679.1"/>
    </source>
</evidence>
<accession>A0A7W8UNH0</accession>
<dbReference type="RefSeq" id="WP_183915999.1">
    <property type="nucleotide sequence ID" value="NZ_JACHBB010000004.1"/>
</dbReference>
<dbReference type="EMBL" id="JACHBC010000004">
    <property type="protein sequence ID" value="MBB5560679.1"/>
    <property type="molecule type" value="Genomic_DNA"/>
</dbReference>
<protein>
    <submittedName>
        <fullName evidence="1">Uncharacterized protein</fullName>
    </submittedName>
</protein>
<dbReference type="AlphaFoldDB" id="A0A7W8UNH0"/>
<proteinExistence type="predicted"/>
<organism evidence="1 2">
    <name type="scientific">Rhizobium lentis</name>
    <dbReference type="NCBI Taxonomy" id="1138194"/>
    <lineage>
        <taxon>Bacteria</taxon>
        <taxon>Pseudomonadati</taxon>
        <taxon>Pseudomonadota</taxon>
        <taxon>Alphaproteobacteria</taxon>
        <taxon>Hyphomicrobiales</taxon>
        <taxon>Rhizobiaceae</taxon>
        <taxon>Rhizobium/Agrobacterium group</taxon>
        <taxon>Rhizobium</taxon>
    </lineage>
</organism>
<evidence type="ECO:0000313" key="2">
    <source>
        <dbReference type="Proteomes" id="UP000528824"/>
    </source>
</evidence>
<sequence length="75" mass="8498">MVADSLTIDDTIPQLARCHCGHDPDVTHDGHKTVITCSNCKEKMTVETTPFFRSAAARLEHQTWRAASAWNEMRR</sequence>
<keyword evidence="2" id="KW-1185">Reference proteome</keyword>
<dbReference type="Proteomes" id="UP000528824">
    <property type="component" value="Unassembled WGS sequence"/>
</dbReference>
<reference evidence="1 2" key="1">
    <citation type="submission" date="2020-08" db="EMBL/GenBank/DDBJ databases">
        <title>Genomic Encyclopedia of Type Strains, Phase IV (KMG-V): Genome sequencing to study the core and pangenomes of soil and plant-associated prokaryotes.</title>
        <authorList>
            <person name="Whitman W."/>
        </authorList>
    </citation>
    <scope>NUCLEOTIDE SEQUENCE [LARGE SCALE GENOMIC DNA]</scope>
    <source>
        <strain evidence="1 2">SEMIA 4034</strain>
    </source>
</reference>
<gene>
    <name evidence="1" type="ORF">GGI59_002341</name>
</gene>
<comment type="caution">
    <text evidence="1">The sequence shown here is derived from an EMBL/GenBank/DDBJ whole genome shotgun (WGS) entry which is preliminary data.</text>
</comment>